<dbReference type="SUPFAM" id="SSF56235">
    <property type="entry name" value="N-terminal nucleophile aminohydrolases (Ntn hydrolases)"/>
    <property type="match status" value="1"/>
</dbReference>
<evidence type="ECO:0000313" key="1">
    <source>
        <dbReference type="EMBL" id="SFV38158.1"/>
    </source>
</evidence>
<gene>
    <name evidence="1" type="ORF">SAMN04488557_3561</name>
</gene>
<dbReference type="InterPro" id="IPR029055">
    <property type="entry name" value="Ntn_hydrolases_N"/>
</dbReference>
<dbReference type="OrthoDB" id="9781342at2"/>
<evidence type="ECO:0000313" key="2">
    <source>
        <dbReference type="Proteomes" id="UP000199423"/>
    </source>
</evidence>
<dbReference type="Pfam" id="PF01019">
    <property type="entry name" value="G_glu_transpept"/>
    <property type="match status" value="1"/>
</dbReference>
<dbReference type="EMBL" id="FPCH01000003">
    <property type="protein sequence ID" value="SFV38158.1"/>
    <property type="molecule type" value="Genomic_DNA"/>
</dbReference>
<dbReference type="RefSeq" id="WP_092869006.1">
    <property type="nucleotide sequence ID" value="NZ_FPCH01000003.1"/>
</dbReference>
<dbReference type="STRING" id="51670.SAMN04488557_3561"/>
<name>A0A1I7NU83_9HYPH</name>
<dbReference type="InterPro" id="IPR043138">
    <property type="entry name" value="GGT_lsub"/>
</dbReference>
<dbReference type="InterPro" id="IPR043137">
    <property type="entry name" value="GGT_ssub_C"/>
</dbReference>
<sequence length="529" mass="56044">MSDKFYASGIQGCVTAPHRAAAEAGKAILAEGGTAIEAMVAAAATIAVVYPHMNGLGGDAFWLIKRKGHDPIVVSGCGRAAERASVSYYRDRGYSALPVRGPDAALLVPGAIASWQLALDLVPETQRLPLGHLLRDATDYAMNGCPVSRSLAATLETFSPGLRTIPGFEEVFLPGGRVPGVGECYRQAALGTTLSKLAEEGLESFYRGALAETHGRFLEIAGSPLRLADFQSYKAEYTKPISTVIRAGTLYNSRPPTQGLASLLILAIFDRLSVESADGSSYIHHLVEATKHALTVRNTNLGDPDFMVADTSELLAPDVISAAAASIDAGRASPWPGPSALGGTVWMGAADREGTVVSFIQSLFWEFGSGLTCPETGIVFENRGAGFSLAPGPNQLAPRKRPFHTLNPALAELTDGRTMAYGTMGGDGQPQTQAAVFTRYAMFDFTLERAIAEPRWLLGKTWGNDSLSLKLEGRFPFETEDQLNDLGHTTERVADYSESMGHAGAIVVHPSGLIEGASDPRSDGAAVAF</sequence>
<keyword evidence="2" id="KW-1185">Reference proteome</keyword>
<keyword evidence="1" id="KW-0378">Hydrolase</keyword>
<dbReference type="AlphaFoldDB" id="A0A1I7NU83"/>
<dbReference type="InterPro" id="IPR052896">
    <property type="entry name" value="GGT-like_enzyme"/>
</dbReference>
<dbReference type="PANTHER" id="PTHR43881">
    <property type="entry name" value="GAMMA-GLUTAMYLTRANSPEPTIDASE (AFU_ORTHOLOGUE AFUA_4G13580)"/>
    <property type="match status" value="1"/>
</dbReference>
<reference evidence="2" key="1">
    <citation type="submission" date="2016-10" db="EMBL/GenBank/DDBJ databases">
        <authorList>
            <person name="Varghese N."/>
            <person name="Submissions S."/>
        </authorList>
    </citation>
    <scope>NUCLEOTIDE SEQUENCE [LARGE SCALE GENOMIC DNA]</scope>
    <source>
        <strain evidence="2">DSM 1565</strain>
    </source>
</reference>
<dbReference type="Gene3D" id="3.60.20.40">
    <property type="match status" value="1"/>
</dbReference>
<organism evidence="1 2">
    <name type="scientific">Hyphomicrobium facile</name>
    <dbReference type="NCBI Taxonomy" id="51670"/>
    <lineage>
        <taxon>Bacteria</taxon>
        <taxon>Pseudomonadati</taxon>
        <taxon>Pseudomonadota</taxon>
        <taxon>Alphaproteobacteria</taxon>
        <taxon>Hyphomicrobiales</taxon>
        <taxon>Hyphomicrobiaceae</taxon>
        <taxon>Hyphomicrobium</taxon>
    </lineage>
</organism>
<protein>
    <submittedName>
        <fullName evidence="1">Gamma-glutamyltranspeptidase / glutathione hydrolase</fullName>
    </submittedName>
</protein>
<dbReference type="GO" id="GO:0016787">
    <property type="term" value="F:hydrolase activity"/>
    <property type="evidence" value="ECO:0007669"/>
    <property type="project" value="UniProtKB-KW"/>
</dbReference>
<dbReference type="PRINTS" id="PR01210">
    <property type="entry name" value="GGTRANSPTASE"/>
</dbReference>
<dbReference type="PANTHER" id="PTHR43881:SF5">
    <property type="entry name" value="GAMMA-GLUTAMYLTRANSPEPTIDASE"/>
    <property type="match status" value="1"/>
</dbReference>
<dbReference type="Gene3D" id="1.10.246.130">
    <property type="match status" value="1"/>
</dbReference>
<accession>A0A1I7NU83</accession>
<dbReference type="Proteomes" id="UP000199423">
    <property type="component" value="Unassembled WGS sequence"/>
</dbReference>
<proteinExistence type="predicted"/>